<gene>
    <name evidence="1" type="ORF">EHUX00137_LOCUS43999</name>
</gene>
<proteinExistence type="predicted"/>
<accession>A0A7S3TTK6</accession>
<protein>
    <submittedName>
        <fullName evidence="1">Uncharacterized protein</fullName>
    </submittedName>
</protein>
<dbReference type="AlphaFoldDB" id="A0A7S3TTK6"/>
<name>A0A7S3TTK6_EMIHU</name>
<sequence length="710" mass="76377">MLCCHLTTAALAVLIGASVWAGLLFPPLPPRSTDPDVAALKDAFAAQIAATAGLTISGVGELKRDRDTAGWSLLADHFGSNPNTPYMFTVLPFLGFALPSPIMHVRQRDAVVLLARRPPSAEYFSFTTFAAWTPRRGVVFGSLADSVNHLSLNASASGLFAHIVTSNRRTYSLVERALVASGLPAAAINLVVIPAHLHAEWTQFETVLRLFRFANQTEGSLYLRSHHPLLYLSASHADEAALPPRGYSERRRPGSADERGLASAFEAHGLAALAVVGAAFGRLQRGEAAEATAFAPLMIRGLDCLANRTECLGDCPDAAYFGPHISADSDAIPLLRLSSDAALHLVTMVNHRAANASVYASIAVLRPADRAAKTLSKGRMAVRATPLGFTSFDWPAAGAFVTWAFTRNPQHCARLEAAAPGEGAGEGAARLVDGCTVLPDAAVAREEHFTYCERLYLNPLSATGPAWDAVLPARLYTLRLDEWQLAPPPPPPPRLPRLPRWLRLSRRSRPAVGGGELPRGIPPPLPLAMPPPGAHRDALACHAQDTPTSTHRVVPLRLPDTAATATVERRLGREVYGIRTAARHPRRFFASLLPHHQDGRRVARAAPRRPPASASRLLALPPRRHRLRLATQPLHLGGRGVRGGGGERERRALRCQLRVLRLGCAGRWRVQRPAYSLAAGASPLPLLALPHGAHAKHLVARGGRPAAVRR</sequence>
<organism evidence="1">
    <name type="scientific">Emiliania huxleyi</name>
    <name type="common">Coccolithophore</name>
    <name type="synonym">Pontosphaera huxleyi</name>
    <dbReference type="NCBI Taxonomy" id="2903"/>
    <lineage>
        <taxon>Eukaryota</taxon>
        <taxon>Haptista</taxon>
        <taxon>Haptophyta</taxon>
        <taxon>Prymnesiophyceae</taxon>
        <taxon>Isochrysidales</taxon>
        <taxon>Noelaerhabdaceae</taxon>
        <taxon>Emiliania</taxon>
    </lineage>
</organism>
<dbReference type="EMBL" id="HBIR01056508">
    <property type="protein sequence ID" value="CAE0593720.1"/>
    <property type="molecule type" value="Transcribed_RNA"/>
</dbReference>
<evidence type="ECO:0000313" key="1">
    <source>
        <dbReference type="EMBL" id="CAE0593720.1"/>
    </source>
</evidence>
<reference evidence="1" key="1">
    <citation type="submission" date="2021-01" db="EMBL/GenBank/DDBJ databases">
        <authorList>
            <person name="Corre E."/>
            <person name="Pelletier E."/>
            <person name="Niang G."/>
            <person name="Scheremetjew M."/>
            <person name="Finn R."/>
            <person name="Kale V."/>
            <person name="Holt S."/>
            <person name="Cochrane G."/>
            <person name="Meng A."/>
            <person name="Brown T."/>
            <person name="Cohen L."/>
        </authorList>
    </citation>
    <scope>NUCLEOTIDE SEQUENCE</scope>
    <source>
        <strain evidence="1">379</strain>
    </source>
</reference>